<reference evidence="1 2" key="1">
    <citation type="submission" date="2015-09" db="EMBL/GenBank/DDBJ databases">
        <authorList>
            <consortium name="Pathogen Informatics"/>
        </authorList>
    </citation>
    <scope>NUCLEOTIDE SEQUENCE [LARGE SCALE GENOMIC DNA]</scope>
    <source>
        <strain evidence="1 2">2789STDY5834855</strain>
    </source>
</reference>
<evidence type="ECO:0000313" key="2">
    <source>
        <dbReference type="Proteomes" id="UP000095558"/>
    </source>
</evidence>
<protein>
    <submittedName>
        <fullName evidence="1">Phage portal protein, HK97 family</fullName>
    </submittedName>
</protein>
<dbReference type="EMBL" id="CYZV01000017">
    <property type="protein sequence ID" value="CUO20974.1"/>
    <property type="molecule type" value="Genomic_DNA"/>
</dbReference>
<sequence>MILKNLFNHEGKEYTYNEAVEKFSWRGINKNNLTSEEYLRESTYLKCINYTANKIASLSFSVKYHDDKKGDRIAKEFRYNNKFLRPNEGMNFVNMIRALVTIGEHEGVSCLYACPATGNLYPCRINQFFIDDAGLIDSMKGIPVALEIVCNDKTKIVPEEHCIMYFGGITTDGITAKPIRKYMELSMRTNLKGQEILADLFNNGLTSKALIQLTSDIKEEKELKKIQKKFNSMFSAEGRIFTVPAGYNVSPLNLSLADSQFKELNSMSRREMASCWGLTPSMIGEDISGKVDIEAENLRYLTDTLLIKIKNLEQEFNYKYVGIDKYNQGYFFDINFGVLLRTTAEKQKNIIIDYVKNGVYSLEYAKGLLGVPLDNEGTVTLPSGQVLLKDLLEGNVSYLKNKNKNKNKKKTAKGGDNNGEE</sequence>
<gene>
    <name evidence="1" type="ORF">ERS852470_01717</name>
</gene>
<proteinExistence type="predicted"/>
<dbReference type="AlphaFoldDB" id="A0A174D612"/>
<accession>A0A174D612</accession>
<organism evidence="1 2">
    <name type="scientific">Clostridium disporicum</name>
    <dbReference type="NCBI Taxonomy" id="84024"/>
    <lineage>
        <taxon>Bacteria</taxon>
        <taxon>Bacillati</taxon>
        <taxon>Bacillota</taxon>
        <taxon>Clostridia</taxon>
        <taxon>Eubacteriales</taxon>
        <taxon>Clostridiaceae</taxon>
        <taxon>Clostridium</taxon>
    </lineage>
</organism>
<dbReference type="InterPro" id="IPR006427">
    <property type="entry name" value="Portal_HK97"/>
</dbReference>
<dbReference type="NCBIfam" id="TIGR01537">
    <property type="entry name" value="portal_HK97"/>
    <property type="match status" value="1"/>
</dbReference>
<evidence type="ECO:0000313" key="1">
    <source>
        <dbReference type="EMBL" id="CUO20974.1"/>
    </source>
</evidence>
<dbReference type="InterPro" id="IPR006944">
    <property type="entry name" value="Phage/GTA_portal"/>
</dbReference>
<dbReference type="Pfam" id="PF04860">
    <property type="entry name" value="Phage_portal"/>
    <property type="match status" value="1"/>
</dbReference>
<dbReference type="Proteomes" id="UP000095558">
    <property type="component" value="Unassembled WGS sequence"/>
</dbReference>
<name>A0A174D612_9CLOT</name>
<dbReference type="RefSeq" id="WP_055276366.1">
    <property type="nucleotide sequence ID" value="NZ_CYZV01000017.1"/>
</dbReference>
<dbReference type="OrthoDB" id="9765386at2"/>